<dbReference type="EMBL" id="MU842989">
    <property type="protein sequence ID" value="KAK2023730.1"/>
    <property type="molecule type" value="Genomic_DNA"/>
</dbReference>
<accession>A0AAD9LZ92</accession>
<sequence length="98" mass="10121">MKHGAGLNLLDQAVLLLLQLGVLIYFLLHQELTVEKPAKVEVLLALETADDVSVSVAFSCCGSSSAGAGPLRDAGAAQEGRTSLSGIATKTLRRGACL</sequence>
<proteinExistence type="predicted"/>
<evidence type="ECO:0000313" key="2">
    <source>
        <dbReference type="EMBL" id="KAK2023730.1"/>
    </source>
</evidence>
<evidence type="ECO:0000313" key="3">
    <source>
        <dbReference type="Proteomes" id="UP001232148"/>
    </source>
</evidence>
<dbReference type="AlphaFoldDB" id="A0AAD9LZ92"/>
<protein>
    <submittedName>
        <fullName evidence="2">Uncharacterized protein</fullName>
    </submittedName>
</protein>
<reference evidence="2" key="1">
    <citation type="submission" date="2021-06" db="EMBL/GenBank/DDBJ databases">
        <title>Comparative genomics, transcriptomics and evolutionary studies reveal genomic signatures of adaptation to plant cell wall in hemibiotrophic fungi.</title>
        <authorList>
            <consortium name="DOE Joint Genome Institute"/>
            <person name="Baroncelli R."/>
            <person name="Diaz J.F."/>
            <person name="Benocci T."/>
            <person name="Peng M."/>
            <person name="Battaglia E."/>
            <person name="Haridas S."/>
            <person name="Andreopoulos W."/>
            <person name="Labutti K."/>
            <person name="Pangilinan J."/>
            <person name="Floch G.L."/>
            <person name="Makela M.R."/>
            <person name="Henrissat B."/>
            <person name="Grigoriev I.V."/>
            <person name="Crouch J.A."/>
            <person name="De Vries R.P."/>
            <person name="Sukno S.A."/>
            <person name="Thon M.R."/>
        </authorList>
    </citation>
    <scope>NUCLEOTIDE SEQUENCE</scope>
    <source>
        <strain evidence="2">MAFF235873</strain>
    </source>
</reference>
<dbReference type="Proteomes" id="UP001232148">
    <property type="component" value="Unassembled WGS sequence"/>
</dbReference>
<name>A0AAD9LZ92_9PEZI</name>
<keyword evidence="3" id="KW-1185">Reference proteome</keyword>
<evidence type="ECO:0000256" key="1">
    <source>
        <dbReference type="SAM" id="Phobius"/>
    </source>
</evidence>
<keyword evidence="1" id="KW-0812">Transmembrane</keyword>
<keyword evidence="1" id="KW-0472">Membrane</keyword>
<feature type="transmembrane region" description="Helical" evidence="1">
    <location>
        <begin position="12"/>
        <end position="28"/>
    </location>
</feature>
<keyword evidence="1" id="KW-1133">Transmembrane helix</keyword>
<organism evidence="2 3">
    <name type="scientific">Colletotrichum zoysiae</name>
    <dbReference type="NCBI Taxonomy" id="1216348"/>
    <lineage>
        <taxon>Eukaryota</taxon>
        <taxon>Fungi</taxon>
        <taxon>Dikarya</taxon>
        <taxon>Ascomycota</taxon>
        <taxon>Pezizomycotina</taxon>
        <taxon>Sordariomycetes</taxon>
        <taxon>Hypocreomycetidae</taxon>
        <taxon>Glomerellales</taxon>
        <taxon>Glomerellaceae</taxon>
        <taxon>Colletotrichum</taxon>
        <taxon>Colletotrichum graminicola species complex</taxon>
    </lineage>
</organism>
<comment type="caution">
    <text evidence="2">The sequence shown here is derived from an EMBL/GenBank/DDBJ whole genome shotgun (WGS) entry which is preliminary data.</text>
</comment>
<gene>
    <name evidence="2" type="ORF">LX32DRAFT_131937</name>
</gene>